<evidence type="ECO:0000313" key="1">
    <source>
        <dbReference type="EMBL" id="KAJ3547914.1"/>
    </source>
</evidence>
<dbReference type="Proteomes" id="UP001148629">
    <property type="component" value="Unassembled WGS sequence"/>
</dbReference>
<reference evidence="1" key="1">
    <citation type="submission" date="2022-08" db="EMBL/GenBank/DDBJ databases">
        <title>Genome Sequence of Fusarium decemcellulare.</title>
        <authorList>
            <person name="Buettner E."/>
        </authorList>
    </citation>
    <scope>NUCLEOTIDE SEQUENCE</scope>
    <source>
        <strain evidence="1">Babe19</strain>
    </source>
</reference>
<sequence length="708" mass="79843">MLSITALCVTVLGALAVGVQSSETPRGHTTVCETAECKAIAHQLLDALAPNHTKYDPCTDFDRMVCGGWEMQHELKPDQESVSILSLLQNGNEQIMKALLDAPYTGNGTAVDKSNFEMMQNLYKSCMDQDLLKRIGVKPLFRVLQKVKKLFPASNDRYRREDRDELTEALTVLAHQFGVQALVKVRTLPGDAKNPDVVYPMIIPPPVFLPSPSYYNDTGVVTNYTAAIATMFRSALGDATDYHPLAKKILQLEAKIARASEDAGDDDVVEDISEVEARTPAVSVRTYLTSHYPEGYRGSRTLVRTGHYFEAMSEILEQADREAIQGFLVWQSIVTLSSKLHPDFRRPLQRLENSFSGLDLEAAPERWTTCVRETGERFRWIYGAAFVGKAFSPEAKALAERMVGEFKGVYSERLEATEWMGKAVKQRALLKVKRMGERIGYPTKSPDVLDPESVRGWYGNLSMSETAFFDSYLEHTRFSLNKTWATLLAPLDRDEWIMTVPEVNAYNLRTRNEIVFPAGILQPPLFHLGYPEYINYGSWGSLVSHEISHGFDSTGRHYDESGRLEEWWDNKTLASFEPRARCFIDQYDKYQIIDSKGNPRNISGSITQDENIADAGGINTSFEAWKKREAAIPGPLLPGLGHFSKEQLFYVSFGLLWCSKKQPEYLEQNLASDNHAPDRARIQYTTANSRGFLNAFNCPKKEPVCELW</sequence>
<evidence type="ECO:0000313" key="2">
    <source>
        <dbReference type="Proteomes" id="UP001148629"/>
    </source>
</evidence>
<proteinExistence type="predicted"/>
<dbReference type="EMBL" id="JANRMS010000063">
    <property type="protein sequence ID" value="KAJ3547914.1"/>
    <property type="molecule type" value="Genomic_DNA"/>
</dbReference>
<protein>
    <submittedName>
        <fullName evidence="1">Uncharacterized protein</fullName>
    </submittedName>
</protein>
<keyword evidence="2" id="KW-1185">Reference proteome</keyword>
<comment type="caution">
    <text evidence="1">The sequence shown here is derived from an EMBL/GenBank/DDBJ whole genome shotgun (WGS) entry which is preliminary data.</text>
</comment>
<accession>A0ACC1SWH9</accession>
<name>A0ACC1SWH9_9HYPO</name>
<organism evidence="1 2">
    <name type="scientific">Fusarium decemcellulare</name>
    <dbReference type="NCBI Taxonomy" id="57161"/>
    <lineage>
        <taxon>Eukaryota</taxon>
        <taxon>Fungi</taxon>
        <taxon>Dikarya</taxon>
        <taxon>Ascomycota</taxon>
        <taxon>Pezizomycotina</taxon>
        <taxon>Sordariomycetes</taxon>
        <taxon>Hypocreomycetidae</taxon>
        <taxon>Hypocreales</taxon>
        <taxon>Nectriaceae</taxon>
        <taxon>Fusarium</taxon>
        <taxon>Fusarium decemcellulare species complex</taxon>
    </lineage>
</organism>
<gene>
    <name evidence="1" type="ORF">NM208_g1262</name>
</gene>